<dbReference type="SUPFAM" id="SSF56349">
    <property type="entry name" value="DNA breaking-rejoining enzymes"/>
    <property type="match status" value="1"/>
</dbReference>
<dbReference type="SUPFAM" id="SSF47823">
    <property type="entry name" value="lambda integrase-like, N-terminal domain"/>
    <property type="match status" value="1"/>
</dbReference>
<name>A0A0C9T6M9_PAXIN</name>
<evidence type="ECO:0000313" key="4">
    <source>
        <dbReference type="Proteomes" id="UP000053647"/>
    </source>
</evidence>
<dbReference type="GO" id="GO:0003677">
    <property type="term" value="F:DNA binding"/>
    <property type="evidence" value="ECO:0007669"/>
    <property type="project" value="UniProtKB-KW"/>
</dbReference>
<evidence type="ECO:0000256" key="1">
    <source>
        <dbReference type="ARBA" id="ARBA00023125"/>
    </source>
</evidence>
<dbReference type="PANTHER" id="PTHR34605:SF3">
    <property type="entry name" value="P CELL-TYPE AGGLUTINATION PROTEIN MAP4-LIKE-RELATED"/>
    <property type="match status" value="1"/>
</dbReference>
<gene>
    <name evidence="3" type="ORF">PAXINDRAFT_91249</name>
</gene>
<dbReference type="OrthoDB" id="2678913at2759"/>
<organism evidence="3 4">
    <name type="scientific">Paxillus involutus ATCC 200175</name>
    <dbReference type="NCBI Taxonomy" id="664439"/>
    <lineage>
        <taxon>Eukaryota</taxon>
        <taxon>Fungi</taxon>
        <taxon>Dikarya</taxon>
        <taxon>Basidiomycota</taxon>
        <taxon>Agaricomycotina</taxon>
        <taxon>Agaricomycetes</taxon>
        <taxon>Agaricomycetidae</taxon>
        <taxon>Boletales</taxon>
        <taxon>Paxilineae</taxon>
        <taxon>Paxillaceae</taxon>
        <taxon>Paxillus</taxon>
    </lineage>
</organism>
<keyword evidence="1" id="KW-0238">DNA-binding</keyword>
<dbReference type="Gene3D" id="1.10.443.10">
    <property type="entry name" value="Intergrase catalytic core"/>
    <property type="match status" value="1"/>
</dbReference>
<dbReference type="Proteomes" id="UP000053647">
    <property type="component" value="Unassembled WGS sequence"/>
</dbReference>
<dbReference type="HOGENOM" id="CLU_003292_2_2_1"/>
<dbReference type="InterPro" id="IPR011010">
    <property type="entry name" value="DNA_brk_join_enz"/>
</dbReference>
<dbReference type="Gene3D" id="1.10.150.130">
    <property type="match status" value="1"/>
</dbReference>
<protein>
    <recommendedName>
        <fullName evidence="5">Tyr recombinase domain-containing protein</fullName>
    </recommendedName>
</protein>
<evidence type="ECO:0000256" key="2">
    <source>
        <dbReference type="ARBA" id="ARBA00023172"/>
    </source>
</evidence>
<dbReference type="InterPro" id="IPR010998">
    <property type="entry name" value="Integrase_recombinase_N"/>
</dbReference>
<sequence>MSEHETTKSSTSHSLPASRCTTCFDSVISPHNPSTVHKPKPYKPDLTPIPSPLRPHCLAKHRLVRWLPNIAPPRVTSVNADRTLDNNEAQRVLDVIGASWAESTKELYGTGLLVFHVYCDIHDVPDAQRAPISRNLLAAFLASCAGALSGSTISNYAAALRAWHVLHGLTWSINESEYKALLEGATRLAPASSKRPKCSPFTAAILENFKEAMNLEDPHDAAIFACLVSSFYCIAHLGEFTVPAISRFDPTKHISRAGLIITRNHNNLPVMKFSIPNTKTSSDGEEVHCAGTLVPYSAPHEPPSSTDPRHAIETHFRINHDEPHAHLFSWRHPSGTMRPLSKKEVIKRIDTIAVEACRGIARGTLYSPGHSLRIGGTLHYLLNGVPFDMVKTMGRWSSESFTLYLRHHALVLAPFLQHQPELMHNLRRYILPPCVESSTGQSSLLHCQGFSSAGSRRSLLTLRDHSALTPTVSGPVSGRENLQFFTQSHNTYICTIPS</sequence>
<dbReference type="InterPro" id="IPR013762">
    <property type="entry name" value="Integrase-like_cat_sf"/>
</dbReference>
<keyword evidence="2" id="KW-0233">DNA recombination</keyword>
<evidence type="ECO:0000313" key="3">
    <source>
        <dbReference type="EMBL" id="KIJ06928.1"/>
    </source>
</evidence>
<dbReference type="GO" id="GO:0006310">
    <property type="term" value="P:DNA recombination"/>
    <property type="evidence" value="ECO:0007669"/>
    <property type="project" value="UniProtKB-KW"/>
</dbReference>
<evidence type="ECO:0008006" key="5">
    <source>
        <dbReference type="Google" id="ProtNLM"/>
    </source>
</evidence>
<dbReference type="GO" id="GO:0015074">
    <property type="term" value="P:DNA integration"/>
    <property type="evidence" value="ECO:0007669"/>
    <property type="project" value="InterPro"/>
</dbReference>
<reference evidence="4" key="2">
    <citation type="submission" date="2015-01" db="EMBL/GenBank/DDBJ databases">
        <title>Evolutionary Origins and Diversification of the Mycorrhizal Mutualists.</title>
        <authorList>
            <consortium name="DOE Joint Genome Institute"/>
            <consortium name="Mycorrhizal Genomics Consortium"/>
            <person name="Kohler A."/>
            <person name="Kuo A."/>
            <person name="Nagy L.G."/>
            <person name="Floudas D."/>
            <person name="Copeland A."/>
            <person name="Barry K.W."/>
            <person name="Cichocki N."/>
            <person name="Veneault-Fourrey C."/>
            <person name="LaButti K."/>
            <person name="Lindquist E.A."/>
            <person name="Lipzen A."/>
            <person name="Lundell T."/>
            <person name="Morin E."/>
            <person name="Murat C."/>
            <person name="Riley R."/>
            <person name="Ohm R."/>
            <person name="Sun H."/>
            <person name="Tunlid A."/>
            <person name="Henrissat B."/>
            <person name="Grigoriev I.V."/>
            <person name="Hibbett D.S."/>
            <person name="Martin F."/>
        </authorList>
    </citation>
    <scope>NUCLEOTIDE SEQUENCE [LARGE SCALE GENOMIC DNA]</scope>
    <source>
        <strain evidence="4">ATCC 200175</strain>
    </source>
</reference>
<proteinExistence type="predicted"/>
<dbReference type="EMBL" id="KN820093">
    <property type="protein sequence ID" value="KIJ06928.1"/>
    <property type="molecule type" value="Genomic_DNA"/>
</dbReference>
<dbReference type="PANTHER" id="PTHR34605">
    <property type="entry name" value="PHAGE_INTEGRASE DOMAIN-CONTAINING PROTEIN"/>
    <property type="match status" value="1"/>
</dbReference>
<keyword evidence="4" id="KW-1185">Reference proteome</keyword>
<accession>A0A0C9T6M9</accession>
<dbReference type="InterPro" id="IPR052925">
    <property type="entry name" value="Phage_Integrase-like_Recomb"/>
</dbReference>
<dbReference type="AlphaFoldDB" id="A0A0C9T6M9"/>
<reference evidence="3 4" key="1">
    <citation type="submission" date="2014-06" db="EMBL/GenBank/DDBJ databases">
        <authorList>
            <consortium name="DOE Joint Genome Institute"/>
            <person name="Kuo A."/>
            <person name="Kohler A."/>
            <person name="Nagy L.G."/>
            <person name="Floudas D."/>
            <person name="Copeland A."/>
            <person name="Barry K.W."/>
            <person name="Cichocki N."/>
            <person name="Veneault-Fourrey C."/>
            <person name="LaButti K."/>
            <person name="Lindquist E.A."/>
            <person name="Lipzen A."/>
            <person name="Lundell T."/>
            <person name="Morin E."/>
            <person name="Murat C."/>
            <person name="Sun H."/>
            <person name="Tunlid A."/>
            <person name="Henrissat B."/>
            <person name="Grigoriev I.V."/>
            <person name="Hibbett D.S."/>
            <person name="Martin F."/>
            <person name="Nordberg H.P."/>
            <person name="Cantor M.N."/>
            <person name="Hua S.X."/>
        </authorList>
    </citation>
    <scope>NUCLEOTIDE SEQUENCE [LARGE SCALE GENOMIC DNA]</scope>
    <source>
        <strain evidence="3 4">ATCC 200175</strain>
    </source>
</reference>